<feature type="domain" description="Reverse transcriptase zinc-binding" evidence="1">
    <location>
        <begin position="69"/>
        <end position="139"/>
    </location>
</feature>
<evidence type="ECO:0000259" key="1">
    <source>
        <dbReference type="Pfam" id="PF13966"/>
    </source>
</evidence>
<dbReference type="Pfam" id="PF13966">
    <property type="entry name" value="zf-RVT"/>
    <property type="match status" value="1"/>
</dbReference>
<protein>
    <recommendedName>
        <fullName evidence="1">Reverse transcriptase zinc-binding domain-containing protein</fullName>
    </recommendedName>
</protein>
<sequence length="328" mass="37615">MEPCQVNHVLTEECKNETQSIILSRDAKSNSLIWQEEKNDSYPIKIGYHVMKSNRPLRPRASATSSHIVDKKVWNSLWNIKAPPRVKHFLWRACSKALAIKLALFHKKISPNAICPVCHDSEESIENMLLLCPWVESVWFGFIDYKIDKASITSLDEWFSAMLQHGEFYSENKESFMTEVAFTAWSMWKGRCEAVAADPEQVNLVKYNCDGAFNSEDRKAGIGVIARNDKGELWDIIAKDVHWIMRNWLVLCLLSKEENGKLSRFYRISKALSSLRSSKISLVQREANAVANWVAASAKLGKCPHRWVNQPPFPFSSHSRQRWTTPST</sequence>
<gene>
    <name evidence="2" type="ORF">CCACVL1_30833</name>
</gene>
<dbReference type="Gramene" id="OMO49716">
    <property type="protein sequence ID" value="OMO49716"/>
    <property type="gene ID" value="CCACVL1_30833"/>
</dbReference>
<dbReference type="Proteomes" id="UP000188268">
    <property type="component" value="Unassembled WGS sequence"/>
</dbReference>
<keyword evidence="3" id="KW-1185">Reference proteome</keyword>
<proteinExistence type="predicted"/>
<dbReference type="OMA" id="ECKNETQ"/>
<dbReference type="STRING" id="210143.A0A1R3FVC8"/>
<accession>A0A1R3FVC8</accession>
<dbReference type="AlphaFoldDB" id="A0A1R3FVC8"/>
<dbReference type="OrthoDB" id="1743609at2759"/>
<evidence type="ECO:0000313" key="2">
    <source>
        <dbReference type="EMBL" id="OMO49716.1"/>
    </source>
</evidence>
<evidence type="ECO:0000313" key="3">
    <source>
        <dbReference type="Proteomes" id="UP000188268"/>
    </source>
</evidence>
<dbReference type="EMBL" id="AWWV01016406">
    <property type="protein sequence ID" value="OMO49716.1"/>
    <property type="molecule type" value="Genomic_DNA"/>
</dbReference>
<comment type="caution">
    <text evidence="2">The sequence shown here is derived from an EMBL/GenBank/DDBJ whole genome shotgun (WGS) entry which is preliminary data.</text>
</comment>
<reference evidence="2 3" key="1">
    <citation type="submission" date="2013-09" db="EMBL/GenBank/DDBJ databases">
        <title>Corchorus capsularis genome sequencing.</title>
        <authorList>
            <person name="Alam M."/>
            <person name="Haque M.S."/>
            <person name="Islam M.S."/>
            <person name="Emdad E.M."/>
            <person name="Islam M.M."/>
            <person name="Ahmed B."/>
            <person name="Halim A."/>
            <person name="Hossen Q.M.M."/>
            <person name="Hossain M.Z."/>
            <person name="Ahmed R."/>
            <person name="Khan M.M."/>
            <person name="Islam R."/>
            <person name="Rashid M.M."/>
            <person name="Khan S.A."/>
            <person name="Rahman M.S."/>
            <person name="Alam M."/>
        </authorList>
    </citation>
    <scope>NUCLEOTIDE SEQUENCE [LARGE SCALE GENOMIC DNA]</scope>
    <source>
        <strain evidence="3">cv. CVL-1</strain>
        <tissue evidence="2">Whole seedling</tissue>
    </source>
</reference>
<dbReference type="InterPro" id="IPR026960">
    <property type="entry name" value="RVT-Znf"/>
</dbReference>
<organism evidence="2 3">
    <name type="scientific">Corchorus capsularis</name>
    <name type="common">Jute</name>
    <dbReference type="NCBI Taxonomy" id="210143"/>
    <lineage>
        <taxon>Eukaryota</taxon>
        <taxon>Viridiplantae</taxon>
        <taxon>Streptophyta</taxon>
        <taxon>Embryophyta</taxon>
        <taxon>Tracheophyta</taxon>
        <taxon>Spermatophyta</taxon>
        <taxon>Magnoliopsida</taxon>
        <taxon>eudicotyledons</taxon>
        <taxon>Gunneridae</taxon>
        <taxon>Pentapetalae</taxon>
        <taxon>rosids</taxon>
        <taxon>malvids</taxon>
        <taxon>Malvales</taxon>
        <taxon>Malvaceae</taxon>
        <taxon>Grewioideae</taxon>
        <taxon>Apeibeae</taxon>
        <taxon>Corchorus</taxon>
    </lineage>
</organism>
<name>A0A1R3FVC8_COCAP</name>